<name>A0ABW1EYU2_9ACTN</name>
<organism evidence="1 2">
    <name type="scientific">Kitasatospora aburaviensis</name>
    <dbReference type="NCBI Taxonomy" id="67265"/>
    <lineage>
        <taxon>Bacteria</taxon>
        <taxon>Bacillati</taxon>
        <taxon>Actinomycetota</taxon>
        <taxon>Actinomycetes</taxon>
        <taxon>Kitasatosporales</taxon>
        <taxon>Streptomycetaceae</taxon>
        <taxon>Kitasatospora</taxon>
    </lineage>
</organism>
<reference evidence="2" key="1">
    <citation type="journal article" date="2019" name="Int. J. Syst. Evol. Microbiol.">
        <title>The Global Catalogue of Microorganisms (GCM) 10K type strain sequencing project: providing services to taxonomists for standard genome sequencing and annotation.</title>
        <authorList>
            <consortium name="The Broad Institute Genomics Platform"/>
            <consortium name="The Broad Institute Genome Sequencing Center for Infectious Disease"/>
            <person name="Wu L."/>
            <person name="Ma J."/>
        </authorList>
    </citation>
    <scope>NUCLEOTIDE SEQUENCE [LARGE SCALE GENOMIC DNA]</scope>
    <source>
        <strain evidence="2">CGMCC 4.1469</strain>
    </source>
</reference>
<keyword evidence="2" id="KW-1185">Reference proteome</keyword>
<evidence type="ECO:0000313" key="1">
    <source>
        <dbReference type="EMBL" id="MFC5886780.1"/>
    </source>
</evidence>
<proteinExistence type="predicted"/>
<sequence length="277" mass="30451">MTTTTSSAAVRPTPDPMYNVDLAQVMFRRAEVESRRAAQYAAEAARDRAGGLSGMERRARERDAVISTVVLVQAAVEAFINWAHIQADNTIGSSNFDVRAKKITTSAAILNPDADAFEWTAEEDAFFTELTKWRNFLGHSDTKARNRLREVLVERGEAPEGASDAVMAELLTATMAARFVDTARALMSRAAAATRTGAPFSAGAWHAPDELADPPLEDPAALRALLRAVLGRRGWAVLRADDLSRELDLQRAGRIGLRAQWRRGKRRRPGRWVIGRG</sequence>
<dbReference type="RefSeq" id="WP_345330691.1">
    <property type="nucleotide sequence ID" value="NZ_BAAAVH010000123.1"/>
</dbReference>
<evidence type="ECO:0000313" key="2">
    <source>
        <dbReference type="Proteomes" id="UP001596067"/>
    </source>
</evidence>
<accession>A0ABW1EYU2</accession>
<dbReference type="Proteomes" id="UP001596067">
    <property type="component" value="Unassembled WGS sequence"/>
</dbReference>
<protein>
    <submittedName>
        <fullName evidence="1">Uncharacterized protein</fullName>
    </submittedName>
</protein>
<comment type="caution">
    <text evidence="1">The sequence shown here is derived from an EMBL/GenBank/DDBJ whole genome shotgun (WGS) entry which is preliminary data.</text>
</comment>
<gene>
    <name evidence="1" type="ORF">ACFP0N_17580</name>
</gene>
<dbReference type="EMBL" id="JBHSOD010000020">
    <property type="protein sequence ID" value="MFC5886780.1"/>
    <property type="molecule type" value="Genomic_DNA"/>
</dbReference>